<proteinExistence type="predicted"/>
<evidence type="ECO:0000313" key="2">
    <source>
        <dbReference type="EMBL" id="SVC52591.1"/>
    </source>
</evidence>
<feature type="region of interest" description="Disordered" evidence="1">
    <location>
        <begin position="81"/>
        <end position="103"/>
    </location>
</feature>
<dbReference type="AlphaFoldDB" id="A0A382MZ49"/>
<name>A0A382MZ49_9ZZZZ</name>
<evidence type="ECO:0000256" key="1">
    <source>
        <dbReference type="SAM" id="MobiDB-lite"/>
    </source>
</evidence>
<feature type="non-terminal residue" evidence="2">
    <location>
        <position position="1"/>
    </location>
</feature>
<sequence>AQPNISLGYLYSAQKAALNHLANNLTYNSDKMCRITTMNLGLLESKWPSISYKQVALWVNTIMNGGPIEVNDITLSNPTNYREVQKQKEKDYDTVLRKHRTDK</sequence>
<accession>A0A382MZ49</accession>
<protein>
    <submittedName>
        <fullName evidence="2">Uncharacterized protein</fullName>
    </submittedName>
</protein>
<organism evidence="2">
    <name type="scientific">marine metagenome</name>
    <dbReference type="NCBI Taxonomy" id="408172"/>
    <lineage>
        <taxon>unclassified sequences</taxon>
        <taxon>metagenomes</taxon>
        <taxon>ecological metagenomes</taxon>
    </lineage>
</organism>
<reference evidence="2" key="1">
    <citation type="submission" date="2018-05" db="EMBL/GenBank/DDBJ databases">
        <authorList>
            <person name="Lanie J.A."/>
            <person name="Ng W.-L."/>
            <person name="Kazmierczak K.M."/>
            <person name="Andrzejewski T.M."/>
            <person name="Davidsen T.M."/>
            <person name="Wayne K.J."/>
            <person name="Tettelin H."/>
            <person name="Glass J.I."/>
            <person name="Rusch D."/>
            <person name="Podicherti R."/>
            <person name="Tsui H.-C.T."/>
            <person name="Winkler M.E."/>
        </authorList>
    </citation>
    <scope>NUCLEOTIDE SEQUENCE</scope>
</reference>
<gene>
    <name evidence="2" type="ORF">METZ01_LOCUS305445</name>
</gene>
<dbReference type="EMBL" id="UINC01096035">
    <property type="protein sequence ID" value="SVC52591.1"/>
    <property type="molecule type" value="Genomic_DNA"/>
</dbReference>
<feature type="compositionally biased region" description="Basic and acidic residues" evidence="1">
    <location>
        <begin position="83"/>
        <end position="103"/>
    </location>
</feature>